<dbReference type="Proteomes" id="UP000187085">
    <property type="component" value="Unassembled WGS sequence"/>
</dbReference>
<dbReference type="EMBL" id="MRDE01000016">
    <property type="protein sequence ID" value="OMH27753.1"/>
    <property type="molecule type" value="Genomic_DNA"/>
</dbReference>
<feature type="domain" description="Alpha/beta hydrolase" evidence="1">
    <location>
        <begin position="7"/>
        <end position="470"/>
    </location>
</feature>
<protein>
    <recommendedName>
        <fullName evidence="1">Alpha/beta hydrolase domain-containing protein</fullName>
    </recommendedName>
</protein>
<dbReference type="InterPro" id="IPR045394">
    <property type="entry name" value="Abhydrolase_dom"/>
</dbReference>
<organism evidence="2 3">
    <name type="scientific">Tersicoccus phoenicis</name>
    <dbReference type="NCBI Taxonomy" id="554083"/>
    <lineage>
        <taxon>Bacteria</taxon>
        <taxon>Bacillati</taxon>
        <taxon>Actinomycetota</taxon>
        <taxon>Actinomycetes</taxon>
        <taxon>Micrococcales</taxon>
        <taxon>Micrococcaceae</taxon>
        <taxon>Tersicoccus</taxon>
    </lineage>
</organism>
<sequence>MTSSRITDPIRVTTTSYPFGAANHTRIPENLAAIGYVEEEYFVSGLANVYTWPAPGPAVVRTANAPYTTRILVRRPAKAASFSGNVVVEPLNPSNLFDLNLGWGLMHDQLTRNGDAWVGVTVKPVSIQTLKTFNPVRYKPLAMSNPLSLDDPNNCATVPSDSSRSTENGLAWDIYSQVGQLLRTPSAKSPVHYGGRDPRQPLKLYGFGYSQTGGYMYDYINAVAPRVVQQTGRSIYDAYIVAVAGGAFAGIYPINQCEAVPPLDDPRRQFSNVGVPIIHVMSQSDYLRGITARRPDSDVPTDAYRQYEMAGAGHATPTELNYAAAPADIEKGGRAVPPMDCNEGPRSRFPSQIFFDAMLQNLDEWVRRGIAPPYGSPIVVQNGAPVLDRWGNVVGGLRSPYLDVPTSTWYGSSTGPSFCAIAGHEVPFSQALLRQIYPSHGAYVRAVTKNTNALVKQRFITRYDGERLIREAAAANVP</sequence>
<evidence type="ECO:0000313" key="3">
    <source>
        <dbReference type="Proteomes" id="UP000187085"/>
    </source>
</evidence>
<reference evidence="2 3" key="1">
    <citation type="submission" date="2016-12" db="EMBL/GenBank/DDBJ databases">
        <title>Draft genome of Tersicoccus phoenicis 1P05MA.</title>
        <authorList>
            <person name="Nakajima Y."/>
            <person name="Yoshizawa S."/>
            <person name="Nakamura K."/>
            <person name="Ogura Y."/>
            <person name="Hayashi T."/>
            <person name="Kogure K."/>
        </authorList>
    </citation>
    <scope>NUCLEOTIDE SEQUENCE [LARGE SCALE GENOMIC DNA]</scope>
    <source>
        <strain evidence="2 3">1p05MA</strain>
    </source>
</reference>
<gene>
    <name evidence="2" type="ORF">BKD30_03740</name>
</gene>
<name>A0A1R1LJP4_9MICC</name>
<dbReference type="STRING" id="554083.BKD30_03740"/>
<proteinExistence type="predicted"/>
<comment type="caution">
    <text evidence="2">The sequence shown here is derived from an EMBL/GenBank/DDBJ whole genome shotgun (WGS) entry which is preliminary data.</text>
</comment>
<keyword evidence="3" id="KW-1185">Reference proteome</keyword>
<evidence type="ECO:0000259" key="1">
    <source>
        <dbReference type="Pfam" id="PF20091"/>
    </source>
</evidence>
<dbReference type="AlphaFoldDB" id="A0A1R1LJP4"/>
<accession>A0A1R1LJP4</accession>
<evidence type="ECO:0000313" key="2">
    <source>
        <dbReference type="EMBL" id="OMH27753.1"/>
    </source>
</evidence>
<dbReference type="Pfam" id="PF20091">
    <property type="entry name" value="Abhydrolase_10"/>
    <property type="match status" value="1"/>
</dbReference>